<feature type="binding site" evidence="7">
    <location>
        <position position="313"/>
    </location>
    <ligand>
        <name>Zn(2+)</name>
        <dbReference type="ChEBI" id="CHEBI:29105"/>
    </ligand>
</feature>
<evidence type="ECO:0000256" key="8">
    <source>
        <dbReference type="SAM" id="MobiDB-lite"/>
    </source>
</evidence>
<dbReference type="GO" id="GO:0046872">
    <property type="term" value="F:metal ion binding"/>
    <property type="evidence" value="ECO:0007669"/>
    <property type="project" value="UniProtKB-KW"/>
</dbReference>
<comment type="pathway">
    <text evidence="1 7">tRNA modification; tRNA-queuosine biosynthesis.</text>
</comment>
<feature type="binding site" evidence="7">
    <location>
        <position position="339"/>
    </location>
    <ligand>
        <name>Zn(2+)</name>
        <dbReference type="ChEBI" id="CHEBI:29105"/>
    </ligand>
</feature>
<dbReference type="InterPro" id="IPR050076">
    <property type="entry name" value="ArchSynthase1/Queuine_TRR"/>
</dbReference>
<dbReference type="Pfam" id="PF01702">
    <property type="entry name" value="TGT"/>
    <property type="match status" value="1"/>
</dbReference>
<feature type="region of interest" description="Disordered" evidence="8">
    <location>
        <begin position="1"/>
        <end position="30"/>
    </location>
</feature>
<dbReference type="NCBIfam" id="TIGR00430">
    <property type="entry name" value="Q_tRNA_tgt"/>
    <property type="match status" value="1"/>
</dbReference>
<comment type="function">
    <text evidence="7">Catalyzes the base-exchange of a guanine (G) residue with the queuine precursor 7-aminomethyl-7-deazaguanine (PreQ1) at position 34 (anticodon wobble position) in tRNAs with GU(N) anticodons (tRNA-Asp, -Asn, -His and -Tyr). Catalysis occurs through a double-displacement mechanism. The nucleophile active site attacks the C1' of nucleotide 34 to detach the guanine base from the RNA, forming a covalent enzyme-RNA intermediate. The proton acceptor active site deprotonates the incoming PreQ1, allowing a nucleophilic attack on the C1' of the ribose to form the product. After dissociation, two additional enzymatic reactions on the tRNA convert PreQ1 to queuine (Q), resulting in the hypermodified nucleoside queuosine (7-(((4,5-cis-dihydroxy-2-cyclopenten-1-yl)amino)methyl)-7-deazaguanosine).</text>
</comment>
<dbReference type="AlphaFoldDB" id="A0A5B9W6Q1"/>
<dbReference type="KEGG" id="agv:OJF2_47880"/>
<dbReference type="GO" id="GO:0008479">
    <property type="term" value="F:tRNA-guanosine(34) queuine transglycosylase activity"/>
    <property type="evidence" value="ECO:0007669"/>
    <property type="project" value="UniProtKB-UniRule"/>
</dbReference>
<keyword evidence="11" id="KW-1185">Reference proteome</keyword>
<name>A0A5B9W6Q1_9BACT</name>
<dbReference type="GO" id="GO:0005829">
    <property type="term" value="C:cytosol"/>
    <property type="evidence" value="ECO:0007669"/>
    <property type="project" value="TreeGrafter"/>
</dbReference>
<dbReference type="EMBL" id="CP042997">
    <property type="protein sequence ID" value="QEH36228.1"/>
    <property type="molecule type" value="Genomic_DNA"/>
</dbReference>
<evidence type="ECO:0000256" key="3">
    <source>
        <dbReference type="ARBA" id="ARBA00022679"/>
    </source>
</evidence>
<accession>A0A5B9W6Q1</accession>
<keyword evidence="7" id="KW-0479">Metal-binding</keyword>
<organism evidence="10 11">
    <name type="scientific">Aquisphaera giovannonii</name>
    <dbReference type="NCBI Taxonomy" id="406548"/>
    <lineage>
        <taxon>Bacteria</taxon>
        <taxon>Pseudomonadati</taxon>
        <taxon>Planctomycetota</taxon>
        <taxon>Planctomycetia</taxon>
        <taxon>Isosphaerales</taxon>
        <taxon>Isosphaeraceae</taxon>
        <taxon>Aquisphaera</taxon>
    </lineage>
</organism>
<reference evidence="10 11" key="1">
    <citation type="submission" date="2019-08" db="EMBL/GenBank/DDBJ databases">
        <title>Deep-cultivation of Planctomycetes and their phenomic and genomic characterization uncovers novel biology.</title>
        <authorList>
            <person name="Wiegand S."/>
            <person name="Jogler M."/>
            <person name="Boedeker C."/>
            <person name="Pinto D."/>
            <person name="Vollmers J."/>
            <person name="Rivas-Marin E."/>
            <person name="Kohn T."/>
            <person name="Peeters S.H."/>
            <person name="Heuer A."/>
            <person name="Rast P."/>
            <person name="Oberbeckmann S."/>
            <person name="Bunk B."/>
            <person name="Jeske O."/>
            <person name="Meyerdierks A."/>
            <person name="Storesund J.E."/>
            <person name="Kallscheuer N."/>
            <person name="Luecker S."/>
            <person name="Lage O.M."/>
            <person name="Pohl T."/>
            <person name="Merkel B.J."/>
            <person name="Hornburger P."/>
            <person name="Mueller R.-W."/>
            <person name="Bruemmer F."/>
            <person name="Labrenz M."/>
            <person name="Spormann A.M."/>
            <person name="Op den Camp H."/>
            <person name="Overmann J."/>
            <person name="Amann R."/>
            <person name="Jetten M.S.M."/>
            <person name="Mascher T."/>
            <person name="Medema M.H."/>
            <person name="Devos D.P."/>
            <person name="Kaster A.-K."/>
            <person name="Ovreas L."/>
            <person name="Rohde M."/>
            <person name="Galperin M.Y."/>
            <person name="Jogler C."/>
        </authorList>
    </citation>
    <scope>NUCLEOTIDE SEQUENCE [LARGE SCALE GENOMIC DNA]</scope>
    <source>
        <strain evidence="10 11">OJF2</strain>
    </source>
</reference>
<evidence type="ECO:0000256" key="5">
    <source>
        <dbReference type="ARBA" id="ARBA00022785"/>
    </source>
</evidence>
<evidence type="ECO:0000256" key="1">
    <source>
        <dbReference type="ARBA" id="ARBA00004691"/>
    </source>
</evidence>
<evidence type="ECO:0000256" key="2">
    <source>
        <dbReference type="ARBA" id="ARBA00022676"/>
    </source>
</evidence>
<dbReference type="NCBIfam" id="TIGR00449">
    <property type="entry name" value="tgt_general"/>
    <property type="match status" value="1"/>
</dbReference>
<evidence type="ECO:0000256" key="6">
    <source>
        <dbReference type="ARBA" id="ARBA00050112"/>
    </source>
</evidence>
<feature type="binding site" evidence="7">
    <location>
        <position position="308"/>
    </location>
    <ligand>
        <name>Zn(2+)</name>
        <dbReference type="ChEBI" id="CHEBI:29105"/>
    </ligand>
</feature>
<comment type="cofactor">
    <cofactor evidence="7">
        <name>Zn(2+)</name>
        <dbReference type="ChEBI" id="CHEBI:29105"/>
    </cofactor>
    <text evidence="7">Binds 1 zinc ion per subunit.</text>
</comment>
<dbReference type="SUPFAM" id="SSF51713">
    <property type="entry name" value="tRNA-guanine transglycosylase"/>
    <property type="match status" value="1"/>
</dbReference>
<dbReference type="GO" id="GO:0008616">
    <property type="term" value="P:tRNA queuosine(34) biosynthetic process"/>
    <property type="evidence" value="ECO:0007669"/>
    <property type="project" value="UniProtKB-UniRule"/>
</dbReference>
<evidence type="ECO:0000313" key="11">
    <source>
        <dbReference type="Proteomes" id="UP000324233"/>
    </source>
</evidence>
<evidence type="ECO:0000259" key="9">
    <source>
        <dbReference type="Pfam" id="PF01702"/>
    </source>
</evidence>
<protein>
    <recommendedName>
        <fullName evidence="7">Queuine tRNA-ribosyltransferase</fullName>
        <ecNumber evidence="7">2.4.2.29</ecNumber>
    </recommendedName>
    <alternativeName>
        <fullName evidence="7">Guanine insertion enzyme</fullName>
    </alternativeName>
    <alternativeName>
        <fullName evidence="7">tRNA-guanine transglycosylase</fullName>
    </alternativeName>
</protein>
<dbReference type="PANTHER" id="PTHR46499">
    <property type="entry name" value="QUEUINE TRNA-RIBOSYLTRANSFERASE"/>
    <property type="match status" value="1"/>
</dbReference>
<evidence type="ECO:0000256" key="7">
    <source>
        <dbReference type="HAMAP-Rule" id="MF_00168"/>
    </source>
</evidence>
<dbReference type="Proteomes" id="UP000324233">
    <property type="component" value="Chromosome"/>
</dbReference>
<evidence type="ECO:0000313" key="10">
    <source>
        <dbReference type="EMBL" id="QEH36228.1"/>
    </source>
</evidence>
<keyword evidence="5 7" id="KW-0671">Queuosine biosynthesis</keyword>
<feature type="region of interest" description="RNA binding; important for wobble base 34 recognition" evidence="7">
    <location>
        <begin position="275"/>
        <end position="279"/>
    </location>
</feature>
<proteinExistence type="inferred from homology"/>
<feature type="binding site" evidence="7">
    <location>
        <position position="220"/>
    </location>
    <ligand>
        <name>substrate</name>
    </ligand>
</feature>
<sequence>MVSTRPVRFTTLSRDPATSARVGRLETPHGALETPAFMPVGTQATVKGLTPDLVRESGTRMLLANTYHLALRPGEETVRALGGLHAFMGWDGPILTDSGGFQVFSMADRSKITDRGVSFRSHLDGRLLELTPERAVAIQEALGPDVAMCLDHCPALPASREDIAAAVDRTIAWAGRCKRAHSRPDQSLFGIVQGGSVADLRGRCAEALVAMDFDGYAVGGVSVGESREEVRKALEVTTHLLPADRPRYLMGVGRPQDILAAVATGIDLFDCVLPTRNGRNATCFTARGPVKLRNAAHARDPGPIEEGCPCLACRRFSRAYLRHLFNAREMLGPILATIHNLTYLHRLTAAIREAIRAGRLVQLHREVLEALGP</sequence>
<keyword evidence="3 7" id="KW-0808">Transferase</keyword>
<feature type="active site" description="Nucleophile" evidence="7">
    <location>
        <position position="270"/>
    </location>
</feature>
<dbReference type="FunFam" id="3.20.20.105:FF:000001">
    <property type="entry name" value="Queuine tRNA-ribosyltransferase"/>
    <property type="match status" value="1"/>
</dbReference>
<evidence type="ECO:0000256" key="4">
    <source>
        <dbReference type="ARBA" id="ARBA00022694"/>
    </source>
</evidence>
<keyword evidence="7" id="KW-0862">Zinc</keyword>
<keyword evidence="4 7" id="KW-0819">tRNA processing</keyword>
<comment type="subunit">
    <text evidence="7">Homodimer. Within each dimer, one monomer is responsible for RNA recognition and catalysis, while the other monomer binds to the replacement base PreQ1.</text>
</comment>
<dbReference type="UniPathway" id="UPA00392"/>
<feature type="binding site" evidence="7">
    <location>
        <position position="310"/>
    </location>
    <ligand>
        <name>Zn(2+)</name>
        <dbReference type="ChEBI" id="CHEBI:29105"/>
    </ligand>
</feature>
<dbReference type="Gene3D" id="3.20.20.105">
    <property type="entry name" value="Queuine tRNA-ribosyltransferase-like"/>
    <property type="match status" value="1"/>
</dbReference>
<dbReference type="HAMAP" id="MF_00168">
    <property type="entry name" value="Q_tRNA_Tgt"/>
    <property type="match status" value="1"/>
</dbReference>
<dbReference type="InterPro" id="IPR002616">
    <property type="entry name" value="tRNA_ribo_trans-like"/>
</dbReference>
<feature type="binding site" evidence="7">
    <location>
        <position position="151"/>
    </location>
    <ligand>
        <name>substrate</name>
    </ligand>
</feature>
<feature type="active site" description="Proton acceptor" evidence="7">
    <location>
        <position position="97"/>
    </location>
</feature>
<gene>
    <name evidence="7 10" type="primary">tgt</name>
    <name evidence="10" type="ORF">OJF2_47880</name>
</gene>
<dbReference type="InterPro" id="IPR036511">
    <property type="entry name" value="TGT-like_sf"/>
</dbReference>
<comment type="similarity">
    <text evidence="7">Belongs to the queuine tRNA-ribosyltransferase family.</text>
</comment>
<dbReference type="PANTHER" id="PTHR46499:SF1">
    <property type="entry name" value="QUEUINE TRNA-RIBOSYLTRANSFERASE"/>
    <property type="match status" value="1"/>
</dbReference>
<dbReference type="InterPro" id="IPR004803">
    <property type="entry name" value="TGT"/>
</dbReference>
<comment type="catalytic activity">
    <reaction evidence="6 7">
        <text>7-aminomethyl-7-carbaguanine + guanosine(34) in tRNA = 7-aminomethyl-7-carbaguanosine(34) in tRNA + guanine</text>
        <dbReference type="Rhea" id="RHEA:24104"/>
        <dbReference type="Rhea" id="RHEA-COMP:10341"/>
        <dbReference type="Rhea" id="RHEA-COMP:10342"/>
        <dbReference type="ChEBI" id="CHEBI:16235"/>
        <dbReference type="ChEBI" id="CHEBI:58703"/>
        <dbReference type="ChEBI" id="CHEBI:74269"/>
        <dbReference type="ChEBI" id="CHEBI:82833"/>
        <dbReference type="EC" id="2.4.2.29"/>
    </reaction>
</comment>
<dbReference type="RefSeq" id="WP_210420153.1">
    <property type="nucleotide sequence ID" value="NZ_CP042997.1"/>
</dbReference>
<feature type="domain" description="tRNA-guanine(15) transglycosylase-like" evidence="9">
    <location>
        <begin position="19"/>
        <end position="370"/>
    </location>
</feature>
<feature type="region of interest" description="RNA binding" evidence="7">
    <location>
        <begin position="251"/>
        <end position="257"/>
    </location>
</feature>
<feature type="binding site" evidence="7">
    <location>
        <begin position="97"/>
        <end position="101"/>
    </location>
    <ligand>
        <name>substrate</name>
    </ligand>
</feature>
<feature type="binding site" evidence="7">
    <location>
        <position position="193"/>
    </location>
    <ligand>
        <name>substrate</name>
    </ligand>
</feature>
<keyword evidence="2 7" id="KW-0328">Glycosyltransferase</keyword>
<dbReference type="EC" id="2.4.2.29" evidence="7"/>